<dbReference type="InterPro" id="IPR036396">
    <property type="entry name" value="Cyt_P450_sf"/>
</dbReference>
<dbReference type="EMBL" id="JAMZMK010009110">
    <property type="protein sequence ID" value="KAI7737128.1"/>
    <property type="molecule type" value="Genomic_DNA"/>
</dbReference>
<dbReference type="InterPro" id="IPR002401">
    <property type="entry name" value="Cyt_P450_E_grp-I"/>
</dbReference>
<evidence type="ECO:0000256" key="3">
    <source>
        <dbReference type="ARBA" id="ARBA00022617"/>
    </source>
</evidence>
<comment type="similarity">
    <text evidence="2 12">Belongs to the cytochrome P450 family.</text>
</comment>
<dbReference type="Gene3D" id="1.10.630.10">
    <property type="entry name" value="Cytochrome P450"/>
    <property type="match status" value="1"/>
</dbReference>
<evidence type="ECO:0000256" key="10">
    <source>
        <dbReference type="ARBA" id="ARBA00023136"/>
    </source>
</evidence>
<dbReference type="PANTHER" id="PTHR24282">
    <property type="entry name" value="CYTOCHROME P450 FAMILY MEMBER"/>
    <property type="match status" value="1"/>
</dbReference>
<evidence type="ECO:0000313" key="15">
    <source>
        <dbReference type="Proteomes" id="UP001206925"/>
    </source>
</evidence>
<evidence type="ECO:0000256" key="5">
    <source>
        <dbReference type="ARBA" id="ARBA00022723"/>
    </source>
</evidence>
<dbReference type="GO" id="GO:0016020">
    <property type="term" value="C:membrane"/>
    <property type="evidence" value="ECO:0007669"/>
    <property type="project" value="UniProtKB-SubCell"/>
</dbReference>
<protein>
    <recommendedName>
        <fullName evidence="16">Cytochrome P450</fullName>
    </recommendedName>
</protein>
<dbReference type="Proteomes" id="UP001206925">
    <property type="component" value="Unassembled WGS sequence"/>
</dbReference>
<evidence type="ECO:0000256" key="11">
    <source>
        <dbReference type="PIRSR" id="PIRSR602401-1"/>
    </source>
</evidence>
<proteinExistence type="inferred from homology"/>
<evidence type="ECO:0000256" key="13">
    <source>
        <dbReference type="SAM" id="Phobius"/>
    </source>
</evidence>
<dbReference type="FunFam" id="1.10.630.10:FF:000029">
    <property type="entry name" value="Cytochrome P450 734A1"/>
    <property type="match status" value="1"/>
</dbReference>
<dbReference type="PANTHER" id="PTHR24282:SF254">
    <property type="entry name" value="CYTOCHROME P450 CYP72A219-LIKE"/>
    <property type="match status" value="1"/>
</dbReference>
<evidence type="ECO:0000256" key="2">
    <source>
        <dbReference type="ARBA" id="ARBA00010617"/>
    </source>
</evidence>
<dbReference type="PROSITE" id="PS00086">
    <property type="entry name" value="CYTOCHROME_P450"/>
    <property type="match status" value="1"/>
</dbReference>
<accession>A0AAD5GEF2</accession>
<dbReference type="InterPro" id="IPR017972">
    <property type="entry name" value="Cyt_P450_CS"/>
</dbReference>
<keyword evidence="9 12" id="KW-0503">Monooxygenase</keyword>
<feature type="non-terminal residue" evidence="14">
    <location>
        <position position="1"/>
    </location>
</feature>
<comment type="caution">
    <text evidence="14">The sequence shown here is derived from an EMBL/GenBank/DDBJ whole genome shotgun (WGS) entry which is preliminary data.</text>
</comment>
<dbReference type="AlphaFoldDB" id="A0AAD5GEF2"/>
<evidence type="ECO:0008006" key="16">
    <source>
        <dbReference type="Google" id="ProtNLM"/>
    </source>
</evidence>
<evidence type="ECO:0000256" key="9">
    <source>
        <dbReference type="ARBA" id="ARBA00023033"/>
    </source>
</evidence>
<dbReference type="GO" id="GO:0016705">
    <property type="term" value="F:oxidoreductase activity, acting on paired donors, with incorporation or reduction of molecular oxygen"/>
    <property type="evidence" value="ECO:0007669"/>
    <property type="project" value="InterPro"/>
</dbReference>
<keyword evidence="5 11" id="KW-0479">Metal-binding</keyword>
<reference evidence="14" key="1">
    <citation type="submission" date="2022-06" db="EMBL/GenBank/DDBJ databases">
        <title>Uncovering the hologenomic basis of an extraordinary plant invasion.</title>
        <authorList>
            <person name="Bieker V.C."/>
            <person name="Martin M.D."/>
            <person name="Gilbert T."/>
            <person name="Hodgins K."/>
            <person name="Battlay P."/>
            <person name="Petersen B."/>
            <person name="Wilson J."/>
        </authorList>
    </citation>
    <scope>NUCLEOTIDE SEQUENCE</scope>
    <source>
        <strain evidence="14">AA19_3_7</strain>
        <tissue evidence="14">Leaf</tissue>
    </source>
</reference>
<dbReference type="InterPro" id="IPR050665">
    <property type="entry name" value="Cytochrome_P450_Monooxygen"/>
</dbReference>
<comment type="cofactor">
    <cofactor evidence="11">
        <name>heme</name>
        <dbReference type="ChEBI" id="CHEBI:30413"/>
    </cofactor>
</comment>
<dbReference type="Pfam" id="PF00067">
    <property type="entry name" value="p450"/>
    <property type="match status" value="1"/>
</dbReference>
<evidence type="ECO:0000256" key="6">
    <source>
        <dbReference type="ARBA" id="ARBA00022989"/>
    </source>
</evidence>
<feature type="transmembrane region" description="Helical" evidence="13">
    <location>
        <begin position="12"/>
        <end position="37"/>
    </location>
</feature>
<sequence length="523" mass="60185">FTHLSPKMEVSVLWCCVGILVMIVAWCVLRFLNWVWFKPKRMEKFLRNQGLNGSSYKFLFGDMKEFAKMIKEAKSKPINLKDDIVPRVMHFNHKYVTTYGKTCFTWMGPIPLVHITDPAMIKEVFVNNYQFQKPKGNPLIKLLVAGLADAECDQWSKHRKIINPAFHVERLKHMVPAFYTCCAEMINKWEDMLKEESSCEIDMWPYLQTFSSDVISRTAFGSSFEEGKRIFELQREQAKLVIEAIQSIYIPGSRFLPTKRNKRMKEIHSEVKASIRSIIDKRINAIKGGESSTEDLLGILLESNYKAIKQKGNYNSGLSIDEIIEECKLFYFAGQETTGNLLVWTMVLLAQHTDWQAKARDEVSLIFGKKKPDIDGLNRLKIVHMIFNEVLRLYPPVVVLPRMIHEEIKVGGITLPPGSMLQLHNMLVHHDRDIWGEDVKEFMPDRFYEGVSKVTKGQASYFPFGGGPRICIGLNFALLEAKTALTMILQHFRFDLSPSYSHAPHTLITLQPQFGAHLILHKL</sequence>
<keyword evidence="8 11" id="KW-0408">Iron</keyword>
<dbReference type="PRINTS" id="PR00385">
    <property type="entry name" value="P450"/>
</dbReference>
<keyword evidence="15" id="KW-1185">Reference proteome</keyword>
<dbReference type="PRINTS" id="PR00463">
    <property type="entry name" value="EP450I"/>
</dbReference>
<dbReference type="SUPFAM" id="SSF48264">
    <property type="entry name" value="Cytochrome P450"/>
    <property type="match status" value="1"/>
</dbReference>
<dbReference type="GO" id="GO:0005506">
    <property type="term" value="F:iron ion binding"/>
    <property type="evidence" value="ECO:0007669"/>
    <property type="project" value="InterPro"/>
</dbReference>
<evidence type="ECO:0000256" key="1">
    <source>
        <dbReference type="ARBA" id="ARBA00004370"/>
    </source>
</evidence>
<dbReference type="GO" id="GO:0020037">
    <property type="term" value="F:heme binding"/>
    <property type="evidence" value="ECO:0007669"/>
    <property type="project" value="InterPro"/>
</dbReference>
<keyword evidence="7 12" id="KW-0560">Oxidoreductase</keyword>
<evidence type="ECO:0000256" key="8">
    <source>
        <dbReference type="ARBA" id="ARBA00023004"/>
    </source>
</evidence>
<keyword evidence="3 11" id="KW-0349">Heme</keyword>
<feature type="binding site" description="axial binding residue" evidence="11">
    <location>
        <position position="471"/>
    </location>
    <ligand>
        <name>heme</name>
        <dbReference type="ChEBI" id="CHEBI:30413"/>
    </ligand>
    <ligandPart>
        <name>Fe</name>
        <dbReference type="ChEBI" id="CHEBI:18248"/>
    </ligandPart>
</feature>
<keyword evidence="6 13" id="KW-1133">Transmembrane helix</keyword>
<keyword evidence="4 13" id="KW-0812">Transmembrane</keyword>
<evidence type="ECO:0000313" key="14">
    <source>
        <dbReference type="EMBL" id="KAI7737128.1"/>
    </source>
</evidence>
<organism evidence="14 15">
    <name type="scientific">Ambrosia artemisiifolia</name>
    <name type="common">Common ragweed</name>
    <dbReference type="NCBI Taxonomy" id="4212"/>
    <lineage>
        <taxon>Eukaryota</taxon>
        <taxon>Viridiplantae</taxon>
        <taxon>Streptophyta</taxon>
        <taxon>Embryophyta</taxon>
        <taxon>Tracheophyta</taxon>
        <taxon>Spermatophyta</taxon>
        <taxon>Magnoliopsida</taxon>
        <taxon>eudicotyledons</taxon>
        <taxon>Gunneridae</taxon>
        <taxon>Pentapetalae</taxon>
        <taxon>asterids</taxon>
        <taxon>campanulids</taxon>
        <taxon>Asterales</taxon>
        <taxon>Asteraceae</taxon>
        <taxon>Asteroideae</taxon>
        <taxon>Heliantheae alliance</taxon>
        <taxon>Heliantheae</taxon>
        <taxon>Ambrosia</taxon>
    </lineage>
</organism>
<gene>
    <name evidence="14" type="ORF">M8C21_013248</name>
</gene>
<dbReference type="InterPro" id="IPR001128">
    <property type="entry name" value="Cyt_P450"/>
</dbReference>
<keyword evidence="10 13" id="KW-0472">Membrane</keyword>
<dbReference type="CDD" id="cd20642">
    <property type="entry name" value="CYP72"/>
    <property type="match status" value="1"/>
</dbReference>
<dbReference type="GO" id="GO:0004497">
    <property type="term" value="F:monooxygenase activity"/>
    <property type="evidence" value="ECO:0007669"/>
    <property type="project" value="UniProtKB-KW"/>
</dbReference>
<evidence type="ECO:0000256" key="4">
    <source>
        <dbReference type="ARBA" id="ARBA00022692"/>
    </source>
</evidence>
<evidence type="ECO:0000256" key="12">
    <source>
        <dbReference type="RuleBase" id="RU000461"/>
    </source>
</evidence>
<comment type="subcellular location">
    <subcellularLocation>
        <location evidence="1">Membrane</location>
    </subcellularLocation>
</comment>
<name>A0AAD5GEF2_AMBAR</name>
<evidence type="ECO:0000256" key="7">
    <source>
        <dbReference type="ARBA" id="ARBA00023002"/>
    </source>
</evidence>